<protein>
    <recommendedName>
        <fullName evidence="4">DUF456 domain-containing protein</fullName>
    </recommendedName>
</protein>
<dbReference type="PANTHER" id="PTHR39165">
    <property type="entry name" value="IG HYPOTHETICAL 17883"/>
    <property type="match status" value="1"/>
</dbReference>
<feature type="transmembrane region" description="Helical" evidence="1">
    <location>
        <begin position="88"/>
        <end position="113"/>
    </location>
</feature>
<sequence>MDIFLVIAGFVCCLAGIVGSVLPALPGVSVSWIGLLLLHFTSKSPDNYYLLTTTLVLTLLISFLDYYLPSRGTKAAGGSRYAVYGTNVGLLVGILFPIPLGFLIGPFLGAFLGEFIFAKAPISIAIKAAFGSFIALMGSMVIKVLCSILFLVIFVWKFYQYDLIRLFL</sequence>
<organism evidence="2 3">
    <name type="scientific">Flavobacterium aurantiibacter</name>
    <dbReference type="NCBI Taxonomy" id="2023067"/>
    <lineage>
        <taxon>Bacteria</taxon>
        <taxon>Pseudomonadati</taxon>
        <taxon>Bacteroidota</taxon>
        <taxon>Flavobacteriia</taxon>
        <taxon>Flavobacteriales</taxon>
        <taxon>Flavobacteriaceae</taxon>
        <taxon>Flavobacterium</taxon>
    </lineage>
</organism>
<accession>A0A255ZAE9</accession>
<keyword evidence="1" id="KW-1133">Transmembrane helix</keyword>
<dbReference type="InterPro" id="IPR007403">
    <property type="entry name" value="DUF456"/>
</dbReference>
<name>A0A255ZAE9_9FLAO</name>
<reference evidence="2 3" key="1">
    <citation type="submission" date="2017-07" db="EMBL/GenBank/DDBJ databases">
        <title>Flavobacterium cyanobacteriorum sp. nov., isolated from cyanobacterial aggregates in a eutrophic lake.</title>
        <authorList>
            <person name="Cai H."/>
        </authorList>
    </citation>
    <scope>NUCLEOTIDE SEQUENCE [LARGE SCALE GENOMIC DNA]</scope>
    <source>
        <strain evidence="2 3">TH167</strain>
    </source>
</reference>
<dbReference type="OrthoDB" id="9808460at2"/>
<keyword evidence="3" id="KW-1185">Reference proteome</keyword>
<keyword evidence="1" id="KW-0472">Membrane</keyword>
<evidence type="ECO:0000256" key="1">
    <source>
        <dbReference type="SAM" id="Phobius"/>
    </source>
</evidence>
<feature type="transmembrane region" description="Helical" evidence="1">
    <location>
        <begin position="47"/>
        <end position="68"/>
    </location>
</feature>
<feature type="transmembrane region" description="Helical" evidence="1">
    <location>
        <begin position="133"/>
        <end position="156"/>
    </location>
</feature>
<evidence type="ECO:0000313" key="2">
    <source>
        <dbReference type="EMBL" id="OYQ38537.1"/>
    </source>
</evidence>
<gene>
    <name evidence="2" type="ORF">CHX27_14825</name>
</gene>
<dbReference type="PANTHER" id="PTHR39165:SF1">
    <property type="entry name" value="DUF456 DOMAIN-CONTAINING PROTEIN"/>
    <property type="match status" value="1"/>
</dbReference>
<dbReference type="AlphaFoldDB" id="A0A255ZAE9"/>
<keyword evidence="1" id="KW-0812">Transmembrane</keyword>
<evidence type="ECO:0008006" key="4">
    <source>
        <dbReference type="Google" id="ProtNLM"/>
    </source>
</evidence>
<evidence type="ECO:0000313" key="3">
    <source>
        <dbReference type="Proteomes" id="UP000216035"/>
    </source>
</evidence>
<dbReference type="Proteomes" id="UP000216035">
    <property type="component" value="Unassembled WGS sequence"/>
</dbReference>
<proteinExistence type="predicted"/>
<dbReference type="EMBL" id="NOXX01000227">
    <property type="protein sequence ID" value="OYQ38537.1"/>
    <property type="molecule type" value="Genomic_DNA"/>
</dbReference>
<dbReference type="RefSeq" id="WP_094487536.1">
    <property type="nucleotide sequence ID" value="NZ_NOXX01000227.1"/>
</dbReference>
<comment type="caution">
    <text evidence="2">The sequence shown here is derived from an EMBL/GenBank/DDBJ whole genome shotgun (WGS) entry which is preliminary data.</text>
</comment>
<dbReference type="Pfam" id="PF04306">
    <property type="entry name" value="DUF456"/>
    <property type="match status" value="1"/>
</dbReference>